<dbReference type="GO" id="GO:0003677">
    <property type="term" value="F:DNA binding"/>
    <property type="evidence" value="ECO:0007669"/>
    <property type="project" value="InterPro"/>
</dbReference>
<dbReference type="Proteomes" id="UP001213623">
    <property type="component" value="Chromosome 6"/>
</dbReference>
<comment type="subunit">
    <text evidence="2">Homodimer.</text>
</comment>
<dbReference type="InterPro" id="IPR027417">
    <property type="entry name" value="P-loop_NTPase"/>
</dbReference>
<keyword evidence="5" id="KW-0547">Nucleotide-binding</keyword>
<comment type="cofactor">
    <cofactor evidence="1">
        <name>pyridoxal 5'-phosphate</name>
        <dbReference type="ChEBI" id="CHEBI:597326"/>
    </cofactor>
</comment>
<evidence type="ECO:0000256" key="7">
    <source>
        <dbReference type="ARBA" id="ARBA00022898"/>
    </source>
</evidence>
<dbReference type="Gene3D" id="3.90.1150.10">
    <property type="entry name" value="Aspartate Aminotransferase, domain 1"/>
    <property type="match status" value="1"/>
</dbReference>
<proteinExistence type="inferred from homology"/>
<name>A0AAF0EPB5_9BASI</name>
<dbReference type="PANTHER" id="PTHR11751">
    <property type="entry name" value="ALANINE AMINOTRANSFERASE"/>
    <property type="match status" value="1"/>
</dbReference>
<dbReference type="CDD" id="cd18140">
    <property type="entry name" value="HLD_clamp_RFC"/>
    <property type="match status" value="1"/>
</dbReference>
<dbReference type="Pfam" id="PF22534">
    <property type="entry name" value="RFC_C"/>
    <property type="match status" value="1"/>
</dbReference>
<evidence type="ECO:0000256" key="8">
    <source>
        <dbReference type="ARBA" id="ARBA00025785"/>
    </source>
</evidence>
<dbReference type="GO" id="GO:0030170">
    <property type="term" value="F:pyridoxal phosphate binding"/>
    <property type="evidence" value="ECO:0007669"/>
    <property type="project" value="InterPro"/>
</dbReference>
<dbReference type="Pfam" id="PF21960">
    <property type="entry name" value="RCF1-5-like_lid"/>
    <property type="match status" value="1"/>
</dbReference>
<keyword evidence="14" id="KW-1185">Reference proteome</keyword>
<organism evidence="13 14">
    <name type="scientific">Malassezia nana</name>
    <dbReference type="NCBI Taxonomy" id="180528"/>
    <lineage>
        <taxon>Eukaryota</taxon>
        <taxon>Fungi</taxon>
        <taxon>Dikarya</taxon>
        <taxon>Basidiomycota</taxon>
        <taxon>Ustilaginomycotina</taxon>
        <taxon>Malasseziomycetes</taxon>
        <taxon>Malasseziales</taxon>
        <taxon>Malasseziaceae</taxon>
        <taxon>Malassezia</taxon>
    </lineage>
</organism>
<dbReference type="AlphaFoldDB" id="A0AAF0EPB5"/>
<dbReference type="InterPro" id="IPR015422">
    <property type="entry name" value="PyrdxlP-dep_Trfase_small"/>
</dbReference>
<dbReference type="PROSITE" id="PS00435">
    <property type="entry name" value="PEROXIDASE_1"/>
    <property type="match status" value="1"/>
</dbReference>
<dbReference type="InterPro" id="IPR019793">
    <property type="entry name" value="Peroxidases_heam-ligand_BS"/>
</dbReference>
<protein>
    <recommendedName>
        <fullName evidence="9">Glutamate pyruvate transaminase</fullName>
    </recommendedName>
    <alternativeName>
        <fullName evidence="10">Glutamic--alanine transaminase</fullName>
    </alternativeName>
    <alternativeName>
        <fullName evidence="11">Glutamic--pyruvic transaminase</fullName>
    </alternativeName>
</protein>
<keyword evidence="3 13" id="KW-0032">Aminotransferase</keyword>
<sequence length="836" mass="94857">MLYVDKYRPKDLSELHYHPLLTEQLEILVRQRALTQAASEDVPHMLFYGPSGAGKKTRITCLLKALYGPGALKLKVDQRVFLNPSKRKIEVNLISSNYHMEITPSDAGNYDRLIIQDILKEIAQTQQVDQNAAHRFKVIVINEADMLSRDAQAALRRTMEKYMQNLRIILCANSTSHIIAPIRSRCLLLRVGAPKDEDMARVLRHVAKREKFHLPDHVAEEIVRNAEGNMRKAILVLETLRVQSPDLSGPLTIAQPDWQVYCERTADMIVAEPSPARLLEVRGRLYELLVHAIPAALIFQYLSKYLVARLDETLQAEIVQKAAFYIGLPLRRYLQTLKTKKQPVMRLDTINPQALKAEYAVRGEIPRKAHQIERELEHGAHLPFESVVWTNIGNPQQQPILGQKPLTFWRQVAALTEYPALLDMEPSVRDAMFPVDVQQRAKELLDSFGSMGAYTNSRGNELVRQHVVDFLHKRDGYVEDFDNVYLSAGASAGVQLLFQVFFAPGKDAVLIPTPQYPLYSAASALYDVEPVYYELRSSHQWDINLDQVREQIKKARTAGVNPRAIIVINPGNPTGSCMTKEDIEQVIELAYNEDLIIFADEVYQDNVYQDERPFISFRKVLLDLSKNTDPRKREMSEIVELVSLHSISKGMSGECGRRGGFFVLNNFDKQVDAEVLKIASLGLCPPAQGQVGVDLLVRPPKQGEPSYELWSKEMSTIFDTMKGRSEMIARRLDALPGIKAEPAMGAMYVFPRIHLSRSASDAAKKAGKKVDEFYCLELLEETGICVIPGSGFSYYPQYLEDGSSYSFFRTTILAKATEEMVERFVKFHLNFRERFP</sequence>
<dbReference type="InterPro" id="IPR047854">
    <property type="entry name" value="RFC_lid"/>
</dbReference>
<dbReference type="GO" id="GO:0008483">
    <property type="term" value="F:transaminase activity"/>
    <property type="evidence" value="ECO:0007669"/>
    <property type="project" value="UniProtKB-KW"/>
</dbReference>
<keyword evidence="7" id="KW-0663">Pyridoxal phosphate</keyword>
<dbReference type="InterPro" id="IPR045088">
    <property type="entry name" value="ALAT1/2-like"/>
</dbReference>
<dbReference type="SUPFAM" id="SSF48019">
    <property type="entry name" value="post-AAA+ oligomerization domain-like"/>
    <property type="match status" value="1"/>
</dbReference>
<dbReference type="Gene3D" id="1.10.8.60">
    <property type="match status" value="1"/>
</dbReference>
<keyword evidence="4 13" id="KW-0808">Transferase</keyword>
<dbReference type="Pfam" id="PF00155">
    <property type="entry name" value="Aminotran_1_2"/>
    <property type="match status" value="1"/>
</dbReference>
<dbReference type="InterPro" id="IPR015421">
    <property type="entry name" value="PyrdxlP-dep_Trfase_major"/>
</dbReference>
<evidence type="ECO:0000256" key="5">
    <source>
        <dbReference type="ARBA" id="ARBA00022741"/>
    </source>
</evidence>
<dbReference type="InterPro" id="IPR015424">
    <property type="entry name" value="PyrdxlP-dep_Trfase"/>
</dbReference>
<dbReference type="GO" id="GO:0006271">
    <property type="term" value="P:DNA strand elongation involved in DNA replication"/>
    <property type="evidence" value="ECO:0007669"/>
    <property type="project" value="UniProtKB-ARBA"/>
</dbReference>
<accession>A0AAF0EPB5</accession>
<dbReference type="PANTHER" id="PTHR11751:SF29">
    <property type="entry name" value="ALANINE TRANSAMINASE"/>
    <property type="match status" value="1"/>
</dbReference>
<dbReference type="GO" id="GO:0005524">
    <property type="term" value="F:ATP binding"/>
    <property type="evidence" value="ECO:0007669"/>
    <property type="project" value="UniProtKB-KW"/>
</dbReference>
<dbReference type="InterPro" id="IPR008921">
    <property type="entry name" value="DNA_pol3_clamp-load_cplx_C"/>
</dbReference>
<feature type="domain" description="AAA+ ATPase" evidence="12">
    <location>
        <begin position="41"/>
        <end position="194"/>
    </location>
</feature>
<dbReference type="FunFam" id="3.40.640.10:FF:000012">
    <property type="entry name" value="alanine aminotransferase 2"/>
    <property type="match status" value="1"/>
</dbReference>
<dbReference type="InterPro" id="IPR003593">
    <property type="entry name" value="AAA+_ATPase"/>
</dbReference>
<dbReference type="Gene3D" id="1.10.287.1970">
    <property type="match status" value="1"/>
</dbReference>
<reference evidence="13" key="1">
    <citation type="submission" date="2023-03" db="EMBL/GenBank/DDBJ databases">
        <title>Mating type loci evolution in Malassezia.</title>
        <authorList>
            <person name="Coelho M.A."/>
        </authorList>
    </citation>
    <scope>NUCLEOTIDE SEQUENCE</scope>
    <source>
        <strain evidence="13">CBS 9557</strain>
    </source>
</reference>
<dbReference type="EMBL" id="CP119897">
    <property type="protein sequence ID" value="WFD28424.1"/>
    <property type="molecule type" value="Genomic_DNA"/>
</dbReference>
<gene>
    <name evidence="13" type="primary">ALT1</name>
    <name evidence="13" type="ORF">MNAN1_003435</name>
</gene>
<keyword evidence="6" id="KW-0067">ATP-binding</keyword>
<dbReference type="SUPFAM" id="SSF53383">
    <property type="entry name" value="PLP-dependent transferases"/>
    <property type="match status" value="1"/>
</dbReference>
<dbReference type="InterPro" id="IPR004839">
    <property type="entry name" value="Aminotransferase_I/II_large"/>
</dbReference>
<dbReference type="Gene3D" id="3.40.50.300">
    <property type="entry name" value="P-loop containing nucleotide triphosphate hydrolases"/>
    <property type="match status" value="1"/>
</dbReference>
<dbReference type="FunFam" id="1.10.287.1970:FF:000001">
    <property type="entry name" value="Alanine aminotransferase 2"/>
    <property type="match status" value="1"/>
</dbReference>
<evidence type="ECO:0000256" key="4">
    <source>
        <dbReference type="ARBA" id="ARBA00022679"/>
    </source>
</evidence>
<dbReference type="SMART" id="SM00382">
    <property type="entry name" value="AAA"/>
    <property type="match status" value="1"/>
</dbReference>
<dbReference type="CDD" id="cd00009">
    <property type="entry name" value="AAA"/>
    <property type="match status" value="1"/>
</dbReference>
<dbReference type="Gene3D" id="3.40.640.10">
    <property type="entry name" value="Type I PLP-dependent aspartate aminotransferase-like (Major domain)"/>
    <property type="match status" value="1"/>
</dbReference>
<evidence type="ECO:0000256" key="3">
    <source>
        <dbReference type="ARBA" id="ARBA00022576"/>
    </source>
</evidence>
<dbReference type="Pfam" id="PF13177">
    <property type="entry name" value="DNA_pol3_delta2"/>
    <property type="match status" value="1"/>
</dbReference>
<dbReference type="FunFam" id="1.10.8.60:FF:000030">
    <property type="entry name" value="replication factor C subunit 3"/>
    <property type="match status" value="1"/>
</dbReference>
<evidence type="ECO:0000256" key="2">
    <source>
        <dbReference type="ARBA" id="ARBA00011738"/>
    </source>
</evidence>
<evidence type="ECO:0000256" key="6">
    <source>
        <dbReference type="ARBA" id="ARBA00022840"/>
    </source>
</evidence>
<dbReference type="Gene3D" id="1.20.272.10">
    <property type="match status" value="1"/>
</dbReference>
<evidence type="ECO:0000313" key="13">
    <source>
        <dbReference type="EMBL" id="WFD28424.1"/>
    </source>
</evidence>
<dbReference type="CDD" id="cd00609">
    <property type="entry name" value="AAT_like"/>
    <property type="match status" value="1"/>
</dbReference>
<dbReference type="FunFam" id="3.40.50.300:FF:000136">
    <property type="entry name" value="Replication factor C subunit 5"/>
    <property type="match status" value="1"/>
</dbReference>
<evidence type="ECO:0000313" key="14">
    <source>
        <dbReference type="Proteomes" id="UP001213623"/>
    </source>
</evidence>
<evidence type="ECO:0000256" key="10">
    <source>
        <dbReference type="ARBA" id="ARBA00078532"/>
    </source>
</evidence>
<dbReference type="SUPFAM" id="SSF52540">
    <property type="entry name" value="P-loop containing nucleoside triphosphate hydrolases"/>
    <property type="match status" value="1"/>
</dbReference>
<comment type="similarity">
    <text evidence="8">Belongs to the class-I pyridoxal-phosphate-dependent aminotransferase family. Alanine aminotransferase subfamily.</text>
</comment>
<evidence type="ECO:0000256" key="1">
    <source>
        <dbReference type="ARBA" id="ARBA00001933"/>
    </source>
</evidence>
<evidence type="ECO:0000256" key="9">
    <source>
        <dbReference type="ARBA" id="ARBA00077894"/>
    </source>
</evidence>
<evidence type="ECO:0000259" key="12">
    <source>
        <dbReference type="SMART" id="SM00382"/>
    </source>
</evidence>
<evidence type="ECO:0000256" key="11">
    <source>
        <dbReference type="ARBA" id="ARBA00080525"/>
    </source>
</evidence>